<dbReference type="PANTHER" id="PTHR28047:SF5">
    <property type="entry name" value="PROTEIN DCG1"/>
    <property type="match status" value="1"/>
</dbReference>
<proteinExistence type="inferred from homology"/>
<dbReference type="RefSeq" id="WP_307157952.1">
    <property type="nucleotide sequence ID" value="NZ_JAUSWH010000005.1"/>
</dbReference>
<accession>A0ABU0IC02</accession>
<sequence length="259" mass="27187">MSMPINDHVHVRIISPIVTKGFRKLADLKALEHPGLLVSHAEIATGPGSIESEFEAAVSVPGTLAQVLRAKREGVQAVVIDCMGDPGLRPAREITDMLVMGPGQTGMHMAAMLGHKFSVITVMRRLIPAFENTAALCGLSSKLASVRSVDIPVLALEEDLAATTARLVEEGRRAVLDNGAEALLFGCTGLMGCADALRQGLLAEGIDVPVVDPIPTAIHIAAGLVRAGLTQSKTTFPAPPQKELIGYDVLRPALSVAAE</sequence>
<dbReference type="InterPro" id="IPR052186">
    <property type="entry name" value="Hydantoin_racemase-like"/>
</dbReference>
<dbReference type="Pfam" id="PF01177">
    <property type="entry name" value="Asp_Glu_race"/>
    <property type="match status" value="1"/>
</dbReference>
<keyword evidence="2" id="KW-0413">Isomerase</keyword>
<dbReference type="GO" id="GO:0047653">
    <property type="term" value="F:allantoin racemase activity"/>
    <property type="evidence" value="ECO:0007669"/>
    <property type="project" value="UniProtKB-EC"/>
</dbReference>
<dbReference type="Proteomes" id="UP001235269">
    <property type="component" value="Unassembled WGS sequence"/>
</dbReference>
<name>A0ABU0IC02_9HYPH</name>
<comment type="similarity">
    <text evidence="1">Belongs to the HyuE racemase family.</text>
</comment>
<dbReference type="InterPro" id="IPR015942">
    <property type="entry name" value="Asp/Glu/hydantoin_racemase"/>
</dbReference>
<dbReference type="PANTHER" id="PTHR28047">
    <property type="entry name" value="PROTEIN DCG1"/>
    <property type="match status" value="1"/>
</dbReference>
<keyword evidence="3" id="KW-1185">Reference proteome</keyword>
<protein>
    <submittedName>
        <fullName evidence="2">Allantoin racemase</fullName>
        <ecNumber evidence="2">5.1.99.3</ecNumber>
    </submittedName>
</protein>
<evidence type="ECO:0000256" key="1">
    <source>
        <dbReference type="ARBA" id="ARBA00038414"/>
    </source>
</evidence>
<evidence type="ECO:0000313" key="3">
    <source>
        <dbReference type="Proteomes" id="UP001235269"/>
    </source>
</evidence>
<comment type="caution">
    <text evidence="2">The sequence shown here is derived from an EMBL/GenBank/DDBJ whole genome shotgun (WGS) entry which is preliminary data.</text>
</comment>
<evidence type="ECO:0000313" key="2">
    <source>
        <dbReference type="EMBL" id="MDQ0455760.1"/>
    </source>
</evidence>
<organism evidence="2 3">
    <name type="scientific">Rhizobium paknamense</name>
    <dbReference type="NCBI Taxonomy" id="1206817"/>
    <lineage>
        <taxon>Bacteria</taxon>
        <taxon>Pseudomonadati</taxon>
        <taxon>Pseudomonadota</taxon>
        <taxon>Alphaproteobacteria</taxon>
        <taxon>Hyphomicrobiales</taxon>
        <taxon>Rhizobiaceae</taxon>
        <taxon>Rhizobium/Agrobacterium group</taxon>
        <taxon>Rhizobium</taxon>
    </lineage>
</organism>
<dbReference type="InterPro" id="IPR053714">
    <property type="entry name" value="Iso_Racemase_Enz_sf"/>
</dbReference>
<gene>
    <name evidence="2" type="ORF">QO005_002100</name>
</gene>
<dbReference type="Gene3D" id="3.40.50.12500">
    <property type="match status" value="1"/>
</dbReference>
<dbReference type="EC" id="5.1.99.3" evidence="2"/>
<dbReference type="EMBL" id="JAUSWH010000005">
    <property type="protein sequence ID" value="MDQ0455760.1"/>
    <property type="molecule type" value="Genomic_DNA"/>
</dbReference>
<reference evidence="2 3" key="1">
    <citation type="submission" date="2023-07" db="EMBL/GenBank/DDBJ databases">
        <title>Genomic Encyclopedia of Type Strains, Phase IV (KMG-IV): sequencing the most valuable type-strain genomes for metagenomic binning, comparative biology and taxonomic classification.</title>
        <authorList>
            <person name="Goeker M."/>
        </authorList>
    </citation>
    <scope>NUCLEOTIDE SEQUENCE [LARGE SCALE GENOMIC DNA]</scope>
    <source>
        <strain evidence="2 3">DSM 100301</strain>
    </source>
</reference>